<keyword evidence="4" id="KW-1185">Reference proteome</keyword>
<feature type="region of interest" description="Disordered" evidence="1">
    <location>
        <begin position="1"/>
        <end position="65"/>
    </location>
</feature>
<keyword evidence="2" id="KW-1133">Transmembrane helix</keyword>
<evidence type="ECO:0000313" key="3">
    <source>
        <dbReference type="EMBL" id="GAA4796893.1"/>
    </source>
</evidence>
<comment type="caution">
    <text evidence="3">The sequence shown here is derived from an EMBL/GenBank/DDBJ whole genome shotgun (WGS) entry which is preliminary data.</text>
</comment>
<sequence length="327" mass="35701">MPTEAPAPGAETPWTSSIPAVASHRADALEEHGQSAEQETTASLPAEASTAEAPTTGGSDPAPQPLAASIATAEEASVRAEARETAVEDRPRWLAARTALIALAVPLLTLLTAVRLIATHGFLWAEYHRPGFPADSYGFDTQERLRLGSYGLDYILNFAPHTYLSEIETGGATAFLASEVEHMTDVKRVMLIALTAGALLFIAALFASRSLRTRAPGAIRKSLFTGSWLTLGILVALLVIGLLGWEPLFTAFHQLFFPQGNWQFRMSDTLIRLYPPQFWVDAALAIAILTLLFSLVLMMLTWPTQARKQRALARRAQRQELQRKLSQ</sequence>
<dbReference type="Proteomes" id="UP001500187">
    <property type="component" value="Unassembled WGS sequence"/>
</dbReference>
<dbReference type="NCBIfam" id="TIGR01906">
    <property type="entry name" value="integ_TIGR01906"/>
    <property type="match status" value="1"/>
</dbReference>
<keyword evidence="2" id="KW-0472">Membrane</keyword>
<feature type="compositionally biased region" description="Low complexity" evidence="1">
    <location>
        <begin position="39"/>
        <end position="56"/>
    </location>
</feature>
<dbReference type="InterPro" id="IPR010178">
    <property type="entry name" value="Lit"/>
</dbReference>
<evidence type="ECO:0000256" key="1">
    <source>
        <dbReference type="SAM" id="MobiDB-lite"/>
    </source>
</evidence>
<evidence type="ECO:0008006" key="5">
    <source>
        <dbReference type="Google" id="ProtNLM"/>
    </source>
</evidence>
<dbReference type="Pfam" id="PF07314">
    <property type="entry name" value="Lit"/>
    <property type="match status" value="1"/>
</dbReference>
<organism evidence="3 4">
    <name type="scientific">Rothia endophytica</name>
    <dbReference type="NCBI Taxonomy" id="1324766"/>
    <lineage>
        <taxon>Bacteria</taxon>
        <taxon>Bacillati</taxon>
        <taxon>Actinomycetota</taxon>
        <taxon>Actinomycetes</taxon>
        <taxon>Micrococcales</taxon>
        <taxon>Micrococcaceae</taxon>
        <taxon>Rothia</taxon>
    </lineage>
</organism>
<feature type="compositionally biased region" description="Basic and acidic residues" evidence="1">
    <location>
        <begin position="24"/>
        <end position="34"/>
    </location>
</feature>
<evidence type="ECO:0000256" key="2">
    <source>
        <dbReference type="SAM" id="Phobius"/>
    </source>
</evidence>
<feature type="transmembrane region" description="Helical" evidence="2">
    <location>
        <begin position="223"/>
        <end position="245"/>
    </location>
</feature>
<feature type="compositionally biased region" description="Low complexity" evidence="1">
    <location>
        <begin position="1"/>
        <end position="13"/>
    </location>
</feature>
<dbReference type="EMBL" id="BAABKP010000002">
    <property type="protein sequence ID" value="GAA4796893.1"/>
    <property type="molecule type" value="Genomic_DNA"/>
</dbReference>
<protein>
    <recommendedName>
        <fullName evidence="5">TIGR01906 family membrane protein</fullName>
    </recommendedName>
</protein>
<feature type="transmembrane region" description="Helical" evidence="2">
    <location>
        <begin position="189"/>
        <end position="211"/>
    </location>
</feature>
<proteinExistence type="predicted"/>
<name>A0ABP9BL75_9MICC</name>
<gene>
    <name evidence="3" type="ORF">GCM10023352_15560</name>
</gene>
<feature type="transmembrane region" description="Helical" evidence="2">
    <location>
        <begin position="278"/>
        <end position="300"/>
    </location>
</feature>
<feature type="transmembrane region" description="Helical" evidence="2">
    <location>
        <begin position="99"/>
        <end position="118"/>
    </location>
</feature>
<keyword evidence="2" id="KW-0812">Transmembrane</keyword>
<evidence type="ECO:0000313" key="4">
    <source>
        <dbReference type="Proteomes" id="UP001500187"/>
    </source>
</evidence>
<reference evidence="4" key="1">
    <citation type="journal article" date="2019" name="Int. J. Syst. Evol. Microbiol.">
        <title>The Global Catalogue of Microorganisms (GCM) 10K type strain sequencing project: providing services to taxonomists for standard genome sequencing and annotation.</title>
        <authorList>
            <consortium name="The Broad Institute Genomics Platform"/>
            <consortium name="The Broad Institute Genome Sequencing Center for Infectious Disease"/>
            <person name="Wu L."/>
            <person name="Ma J."/>
        </authorList>
    </citation>
    <scope>NUCLEOTIDE SEQUENCE [LARGE SCALE GENOMIC DNA]</scope>
    <source>
        <strain evidence="4">JCM 18541</strain>
    </source>
</reference>
<accession>A0ABP9BL75</accession>